<dbReference type="InterPro" id="IPR013650">
    <property type="entry name" value="ATP-grasp_succ-CoA_synth-type"/>
</dbReference>
<dbReference type="Gene3D" id="3.40.50.261">
    <property type="entry name" value="Succinyl-CoA synthetase domains"/>
    <property type="match status" value="1"/>
</dbReference>
<dbReference type="InterPro" id="IPR016102">
    <property type="entry name" value="Succinyl-CoA_synth-like"/>
</dbReference>
<dbReference type="CDD" id="cd03357">
    <property type="entry name" value="LbH_MAT_GAT"/>
    <property type="match status" value="1"/>
</dbReference>
<keyword evidence="4" id="KW-0436">Ligase</keyword>
<protein>
    <submittedName>
        <fullName evidence="9">Galactoside O-acetyltransferase</fullName>
    </submittedName>
</protein>
<dbReference type="SUPFAM" id="SSF56059">
    <property type="entry name" value="Glutathione synthetase ATP-binding domain-like"/>
    <property type="match status" value="1"/>
</dbReference>
<evidence type="ECO:0000256" key="3">
    <source>
        <dbReference type="ARBA" id="ARBA00022532"/>
    </source>
</evidence>
<dbReference type="FunFam" id="3.40.50.261:FF:000001">
    <property type="entry name" value="Succinate--CoA ligase [ADP-forming] subunit beta"/>
    <property type="match status" value="1"/>
</dbReference>
<dbReference type="Gene3D" id="2.160.10.10">
    <property type="entry name" value="Hexapeptide repeat proteins"/>
    <property type="match status" value="1"/>
</dbReference>
<evidence type="ECO:0000259" key="8">
    <source>
        <dbReference type="SMART" id="SM01266"/>
    </source>
</evidence>
<dbReference type="OrthoDB" id="25818at2759"/>
<comment type="similarity">
    <text evidence="2">Belongs to the transferase hexapeptide repeat family.</text>
</comment>
<evidence type="ECO:0000256" key="4">
    <source>
        <dbReference type="ARBA" id="ARBA00022598"/>
    </source>
</evidence>
<dbReference type="SUPFAM" id="SSF51161">
    <property type="entry name" value="Trimeric LpxA-like enzymes"/>
    <property type="match status" value="1"/>
</dbReference>
<dbReference type="GO" id="GO:0006104">
    <property type="term" value="P:succinyl-CoA metabolic process"/>
    <property type="evidence" value="ECO:0007669"/>
    <property type="project" value="TreeGrafter"/>
</dbReference>
<dbReference type="Pfam" id="PF00132">
    <property type="entry name" value="Hexapep"/>
    <property type="match status" value="1"/>
</dbReference>
<evidence type="ECO:0000313" key="9">
    <source>
        <dbReference type="EMBL" id="KKP02859.1"/>
    </source>
</evidence>
<accession>A0A0G0ACP7</accession>
<dbReference type="InterPro" id="IPR011004">
    <property type="entry name" value="Trimer_LpxA-like_sf"/>
</dbReference>
<dbReference type="Gene3D" id="3.30.470.20">
    <property type="entry name" value="ATP-grasp fold, B domain"/>
    <property type="match status" value="1"/>
</dbReference>
<dbReference type="InterPro" id="IPR005811">
    <property type="entry name" value="SUCC_ACL_C"/>
</dbReference>
<dbReference type="PANTHER" id="PTHR11815">
    <property type="entry name" value="SUCCINYL-COA SYNTHETASE BETA CHAIN"/>
    <property type="match status" value="1"/>
</dbReference>
<dbReference type="GO" id="GO:0005739">
    <property type="term" value="C:mitochondrion"/>
    <property type="evidence" value="ECO:0007669"/>
    <property type="project" value="TreeGrafter"/>
</dbReference>
<keyword evidence="5 9" id="KW-0808">Transferase</keyword>
<dbReference type="PROSITE" id="PS01217">
    <property type="entry name" value="SUCCINYL_COA_LIG_3"/>
    <property type="match status" value="1"/>
</dbReference>
<dbReference type="GO" id="GO:0042709">
    <property type="term" value="C:succinate-CoA ligase complex"/>
    <property type="evidence" value="ECO:0007669"/>
    <property type="project" value="TreeGrafter"/>
</dbReference>
<evidence type="ECO:0000256" key="6">
    <source>
        <dbReference type="ARBA" id="ARBA00022741"/>
    </source>
</evidence>
<feature type="domain" description="Maltose/galactoside acetyltransferase" evidence="8">
    <location>
        <begin position="318"/>
        <end position="378"/>
    </location>
</feature>
<dbReference type="InterPro" id="IPR013815">
    <property type="entry name" value="ATP_grasp_subdomain_1"/>
</dbReference>
<dbReference type="Pfam" id="PF08442">
    <property type="entry name" value="ATP-grasp_2"/>
    <property type="match status" value="1"/>
</dbReference>
<evidence type="ECO:0000256" key="2">
    <source>
        <dbReference type="ARBA" id="ARBA00007274"/>
    </source>
</evidence>
<organism evidence="9 10">
    <name type="scientific">Trichoderma harzianum</name>
    <name type="common">Hypocrea lixii</name>
    <dbReference type="NCBI Taxonomy" id="5544"/>
    <lineage>
        <taxon>Eukaryota</taxon>
        <taxon>Fungi</taxon>
        <taxon>Dikarya</taxon>
        <taxon>Ascomycota</taxon>
        <taxon>Pezizomycotina</taxon>
        <taxon>Sordariomycetes</taxon>
        <taxon>Hypocreomycetidae</taxon>
        <taxon>Hypocreales</taxon>
        <taxon>Hypocreaceae</taxon>
        <taxon>Trichoderma</taxon>
    </lineage>
</organism>
<name>A0A0G0ACP7_TRIHA</name>
<dbReference type="GO" id="GO:0006099">
    <property type="term" value="P:tricarboxylic acid cycle"/>
    <property type="evidence" value="ECO:0007669"/>
    <property type="project" value="UniProtKB-UniPathway"/>
</dbReference>
<dbReference type="GO" id="GO:0016407">
    <property type="term" value="F:acetyltransferase activity"/>
    <property type="evidence" value="ECO:0007669"/>
    <property type="project" value="InterPro"/>
</dbReference>
<dbReference type="GO" id="GO:0005524">
    <property type="term" value="F:ATP binding"/>
    <property type="evidence" value="ECO:0007669"/>
    <property type="project" value="UniProtKB-KW"/>
</dbReference>
<dbReference type="Gene3D" id="3.30.1490.20">
    <property type="entry name" value="ATP-grasp fold, A domain"/>
    <property type="match status" value="1"/>
</dbReference>
<dbReference type="GO" id="GO:0004775">
    <property type="term" value="F:succinate-CoA ligase (ADP-forming) activity"/>
    <property type="evidence" value="ECO:0007669"/>
    <property type="project" value="TreeGrafter"/>
</dbReference>
<evidence type="ECO:0000313" key="10">
    <source>
        <dbReference type="Proteomes" id="UP000034112"/>
    </source>
</evidence>
<evidence type="ECO:0000256" key="5">
    <source>
        <dbReference type="ARBA" id="ARBA00022679"/>
    </source>
</evidence>
<dbReference type="InterPro" id="IPR001451">
    <property type="entry name" value="Hexapep"/>
</dbReference>
<dbReference type="UniPathway" id="UPA00223">
    <property type="reaction ID" value="UER00999"/>
</dbReference>
<comment type="pathway">
    <text evidence="1">Carbohydrate metabolism; tricarboxylic acid cycle; succinate from succinyl-CoA (ligase route): step 1/1.</text>
</comment>
<dbReference type="Proteomes" id="UP000034112">
    <property type="component" value="Unassembled WGS sequence"/>
</dbReference>
<dbReference type="SMART" id="SM01266">
    <property type="entry name" value="Mac"/>
    <property type="match status" value="1"/>
</dbReference>
<gene>
    <name evidence="9" type="ORF">THAR02_05035</name>
</gene>
<dbReference type="PANTHER" id="PTHR11815:SF1">
    <property type="entry name" value="SUCCINATE--COA LIGASE [ADP-FORMING] SUBUNIT BETA, MITOCHONDRIAL"/>
    <property type="match status" value="1"/>
</dbReference>
<evidence type="ECO:0000256" key="7">
    <source>
        <dbReference type="ARBA" id="ARBA00022840"/>
    </source>
</evidence>
<dbReference type="InterPro" id="IPR024688">
    <property type="entry name" value="Mac_dom"/>
</dbReference>
<dbReference type="EMBL" id="JOKZ01000133">
    <property type="protein sequence ID" value="KKP02859.1"/>
    <property type="molecule type" value="Genomic_DNA"/>
</dbReference>
<dbReference type="AlphaFoldDB" id="A0A0G0ACP7"/>
<comment type="caution">
    <text evidence="9">The sequence shown here is derived from an EMBL/GenBank/DDBJ whole genome shotgun (WGS) entry which is preliminary data.</text>
</comment>
<dbReference type="SUPFAM" id="SSF52210">
    <property type="entry name" value="Succinyl-CoA synthetase domains"/>
    <property type="match status" value="1"/>
</dbReference>
<keyword evidence="3" id="KW-0816">Tricarboxylic acid cycle</keyword>
<dbReference type="Pfam" id="PF00549">
    <property type="entry name" value="Ligase_CoA"/>
    <property type="match status" value="1"/>
</dbReference>
<keyword evidence="6" id="KW-0547">Nucleotide-binding</keyword>
<dbReference type="Pfam" id="PF12464">
    <property type="entry name" value="Mac"/>
    <property type="match status" value="1"/>
</dbReference>
<dbReference type="InterPro" id="IPR017866">
    <property type="entry name" value="Succ-CoA_synthase_bsu_CS"/>
</dbReference>
<keyword evidence="7" id="KW-0067">ATP-binding</keyword>
<evidence type="ECO:0000256" key="1">
    <source>
        <dbReference type="ARBA" id="ARBA00005064"/>
    </source>
</evidence>
<sequence>MLNRQAVSDTIRHRSLTVNQVLVSESLIHHEQWHLAMTIDRENYCPVVIISKYDDNSSLDETVLQSLREGSSSFTFGFSGGITEDLILRISKYLGVGSAEKTNIGDILTNLYKIFREKDVTLLEISSLARLNTGLFTCLDATLVVDDDAAKRQPDIFGLRDTTQEVHDEVRAEQHGLVYIKMEGNIGNIVNGAGLAMATNDAIGLHGGASANFLDAGGQATKETMIQALGIVMGDERVKAILINIYGGITRCDMIAESIIGAAQEMTLAVPLVVRLQGTNSTEGLKLIVFVVMASTKKDPAAIEHAKNLTHIPWCEDYEKMISGMLYNSQAPELIEGRFRARRLMHKYNTYFPDDATNDTLVAERERLLNEMLGKIGTNPFIETPFNVDYGCNTSIGDNFYANFNPCLCGFSLVILDCGMVTIGNRVLFGPNVSIFGATHETGIQSRRSGIEYGGSVTIGDDCWIGGNTTIMPGLTIGKGCTIGAGSVVTRSIPDFSIAIGSPARVVKKVDPVPDL</sequence>
<reference evidence="10" key="1">
    <citation type="journal article" date="2015" name="Genome Announc.">
        <title>Draft whole-genome sequence of the biocontrol agent Trichoderma harzianum T6776.</title>
        <authorList>
            <person name="Baroncelli R."/>
            <person name="Piaggeschi G."/>
            <person name="Fiorini L."/>
            <person name="Bertolini E."/>
            <person name="Zapparata A."/>
            <person name="Pe M.E."/>
            <person name="Sarrocco S."/>
            <person name="Vannacci G."/>
        </authorList>
    </citation>
    <scope>NUCLEOTIDE SEQUENCE [LARGE SCALE GENOMIC DNA]</scope>
    <source>
        <strain evidence="10">T6776</strain>
    </source>
</reference>
<proteinExistence type="inferred from homology"/>